<sequence length="273" mass="31013">MEELHHHLQQLPDFLRAELAAQVGDWGGLEYIDITDRHIQAINSLITNKRAPLRQDHIDNIPIELDATPWTKPDIEMNARLNSLNLTGIIPIDFFSMTVYAQFHMESIRFLNELKTNLESLHARIKEQHRQHVERLAQEAAERQAQETARRQAEEAARAQAETEAAAQRVAEEQAAQQRTREAALQLAQRQIEEAERAFAQRLAEEARTREAESRHAVQVTFGPDVSQDVEGAIRILKESIEIAITDFSNAISVHGALDMRQLDAIQTMSATH</sequence>
<organism evidence="2 3">
    <name type="scientific">Pseudomonas syringae pv. coriandricola</name>
    <dbReference type="NCBI Taxonomy" id="264453"/>
    <lineage>
        <taxon>Bacteria</taxon>
        <taxon>Pseudomonadati</taxon>
        <taxon>Pseudomonadota</taxon>
        <taxon>Gammaproteobacteria</taxon>
        <taxon>Pseudomonadales</taxon>
        <taxon>Pseudomonadaceae</taxon>
        <taxon>Pseudomonas</taxon>
    </lineage>
</organism>
<gene>
    <name evidence="2" type="ORF">ALQ65_00673</name>
</gene>
<evidence type="ECO:0000256" key="1">
    <source>
        <dbReference type="SAM" id="MobiDB-lite"/>
    </source>
</evidence>
<comment type="caution">
    <text evidence="2">The sequence shown here is derived from an EMBL/GenBank/DDBJ whole genome shotgun (WGS) entry which is preliminary data.</text>
</comment>
<dbReference type="Proteomes" id="UP000271468">
    <property type="component" value="Unassembled WGS sequence"/>
</dbReference>
<reference evidence="2 3" key="1">
    <citation type="submission" date="2018-08" db="EMBL/GenBank/DDBJ databases">
        <title>Recombination of ecologically and evolutionarily significant loci maintains genetic cohesion in the Pseudomonas syringae species complex.</title>
        <authorList>
            <person name="Dillon M."/>
            <person name="Thakur S."/>
            <person name="Almeida R.N.D."/>
            <person name="Weir B.S."/>
            <person name="Guttman D.S."/>
        </authorList>
    </citation>
    <scope>NUCLEOTIDE SEQUENCE [LARGE SCALE GENOMIC DNA]</scope>
    <source>
        <strain evidence="2 3">ICMP 12341</strain>
    </source>
</reference>
<evidence type="ECO:0000313" key="2">
    <source>
        <dbReference type="EMBL" id="RMN11128.1"/>
    </source>
</evidence>
<protein>
    <submittedName>
        <fullName evidence="2">Uncharacterized protein</fullName>
    </submittedName>
</protein>
<dbReference type="RefSeq" id="WP_054084546.1">
    <property type="nucleotide sequence ID" value="NZ_LJPZ01000191.1"/>
</dbReference>
<feature type="compositionally biased region" description="Basic and acidic residues" evidence="1">
    <location>
        <begin position="132"/>
        <end position="157"/>
    </location>
</feature>
<dbReference type="EMBL" id="RBOV01000205">
    <property type="protein sequence ID" value="RMN11128.1"/>
    <property type="molecule type" value="Genomic_DNA"/>
</dbReference>
<accession>A0A0P9P007</accession>
<feature type="region of interest" description="Disordered" evidence="1">
    <location>
        <begin position="132"/>
        <end position="175"/>
    </location>
</feature>
<name>A0A0P9P007_9PSED</name>
<proteinExistence type="predicted"/>
<evidence type="ECO:0000313" key="3">
    <source>
        <dbReference type="Proteomes" id="UP000271468"/>
    </source>
</evidence>
<dbReference type="AlphaFoldDB" id="A0A0P9P007"/>
<feature type="compositionally biased region" description="Low complexity" evidence="1">
    <location>
        <begin position="158"/>
        <end position="175"/>
    </location>
</feature>